<evidence type="ECO:0000256" key="12">
    <source>
        <dbReference type="ARBA" id="ARBA00023316"/>
    </source>
</evidence>
<keyword evidence="9 14" id="KW-0133">Cell shape</keyword>
<dbReference type="EMBL" id="JBGUBD010000008">
    <property type="protein sequence ID" value="MFA9479395.1"/>
    <property type="molecule type" value="Genomic_DNA"/>
</dbReference>
<feature type="domain" description="Mur ligase N-terminal catalytic" evidence="15">
    <location>
        <begin position="27"/>
        <end position="124"/>
    </location>
</feature>
<dbReference type="Gene3D" id="3.90.190.20">
    <property type="entry name" value="Mur ligase, C-terminal domain"/>
    <property type="match status" value="1"/>
</dbReference>
<evidence type="ECO:0000256" key="8">
    <source>
        <dbReference type="ARBA" id="ARBA00022840"/>
    </source>
</evidence>
<dbReference type="SUPFAM" id="SSF53244">
    <property type="entry name" value="MurD-like peptide ligases, peptide-binding domain"/>
    <property type="match status" value="1"/>
</dbReference>
<evidence type="ECO:0000256" key="6">
    <source>
        <dbReference type="ARBA" id="ARBA00022618"/>
    </source>
</evidence>
<evidence type="ECO:0000256" key="9">
    <source>
        <dbReference type="ARBA" id="ARBA00022960"/>
    </source>
</evidence>
<sequence length="480" mass="52073">MMTAPSAPKDNGSTVDHLTADLTGRRVHFVGIGGCGMSGLARMAKQHGAVCTGSDLAASDITNALLADGIDVALQQTADTLPADCELIVASAAIKPEHPELAEARRRNIPMLKYAKMLGELMRQRCGVAIAGTHGKSTTTSILSYILLQADLDPSFIVGANCAQLGGGARTGKAGDDGVLIAEACEYDRSFHNFNPRHAVILNVEADHLDMYSSLDEIVEAFAVFARKVPSASDGGSLLINHEMSERLTITAGLDCKIETLGFAYQADWRVGIKAGNVRLHHKDKIIADWHNPLPGEHMAYNAAAAAITAHRLGAPWPAITAAIESFQGLDRRMQVIGSKADVRIIDDYGHHPTEVDTTLRALRQHYQPNRLICVFQPHQHSRTRFLMQQFAASFSEADIVIVPDIYFVRDSDQERHAVTAADLVDRLRKQNVQAMHLYPFDAIVEQLDITARPGDLVVTMGAGDVWKVAHDFLAAPTPS</sequence>
<dbReference type="InterPro" id="IPR004101">
    <property type="entry name" value="Mur_ligase_C"/>
</dbReference>
<keyword evidence="5 14" id="KW-0436">Ligase</keyword>
<dbReference type="Gene3D" id="3.40.1190.10">
    <property type="entry name" value="Mur-like, catalytic domain"/>
    <property type="match status" value="1"/>
</dbReference>
<feature type="domain" description="Mur ligase C-terminal" evidence="16">
    <location>
        <begin position="332"/>
        <end position="464"/>
    </location>
</feature>
<keyword evidence="10 14" id="KW-0573">Peptidoglycan synthesis</keyword>
<dbReference type="HAMAP" id="MF_00046">
    <property type="entry name" value="MurC"/>
    <property type="match status" value="1"/>
</dbReference>
<comment type="catalytic activity">
    <reaction evidence="13 14">
        <text>UDP-N-acetyl-alpha-D-muramate + L-alanine + ATP = UDP-N-acetyl-alpha-D-muramoyl-L-alanine + ADP + phosphate + H(+)</text>
        <dbReference type="Rhea" id="RHEA:23372"/>
        <dbReference type="ChEBI" id="CHEBI:15378"/>
        <dbReference type="ChEBI" id="CHEBI:30616"/>
        <dbReference type="ChEBI" id="CHEBI:43474"/>
        <dbReference type="ChEBI" id="CHEBI:57972"/>
        <dbReference type="ChEBI" id="CHEBI:70757"/>
        <dbReference type="ChEBI" id="CHEBI:83898"/>
        <dbReference type="ChEBI" id="CHEBI:456216"/>
        <dbReference type="EC" id="6.3.2.8"/>
    </reaction>
</comment>
<evidence type="ECO:0000256" key="3">
    <source>
        <dbReference type="ARBA" id="ARBA00012211"/>
    </source>
</evidence>
<dbReference type="InterPro" id="IPR036565">
    <property type="entry name" value="Mur-like_cat_sf"/>
</dbReference>
<organism evidence="18 19">
    <name type="scientific">Natronomicrosphaera hydrolytica</name>
    <dbReference type="NCBI Taxonomy" id="3242702"/>
    <lineage>
        <taxon>Bacteria</taxon>
        <taxon>Pseudomonadati</taxon>
        <taxon>Planctomycetota</taxon>
        <taxon>Phycisphaerae</taxon>
        <taxon>Phycisphaerales</taxon>
        <taxon>Phycisphaeraceae</taxon>
        <taxon>Natronomicrosphaera</taxon>
    </lineage>
</organism>
<evidence type="ECO:0000259" key="16">
    <source>
        <dbReference type="Pfam" id="PF02875"/>
    </source>
</evidence>
<dbReference type="InterPro" id="IPR000713">
    <property type="entry name" value="Mur_ligase_N"/>
</dbReference>
<dbReference type="InterPro" id="IPR036615">
    <property type="entry name" value="Mur_ligase_C_dom_sf"/>
</dbReference>
<evidence type="ECO:0000256" key="5">
    <source>
        <dbReference type="ARBA" id="ARBA00022598"/>
    </source>
</evidence>
<dbReference type="Pfam" id="PF01225">
    <property type="entry name" value="Mur_ligase"/>
    <property type="match status" value="1"/>
</dbReference>
<evidence type="ECO:0000256" key="4">
    <source>
        <dbReference type="ARBA" id="ARBA00022490"/>
    </source>
</evidence>
<evidence type="ECO:0000313" key="18">
    <source>
        <dbReference type="EMBL" id="MFA9479395.1"/>
    </source>
</evidence>
<dbReference type="PANTHER" id="PTHR43445:SF3">
    <property type="entry name" value="UDP-N-ACETYLMURAMATE--L-ALANINE LIGASE"/>
    <property type="match status" value="1"/>
</dbReference>
<evidence type="ECO:0000256" key="7">
    <source>
        <dbReference type="ARBA" id="ARBA00022741"/>
    </source>
</evidence>
<evidence type="ECO:0000256" key="1">
    <source>
        <dbReference type="ARBA" id="ARBA00004496"/>
    </source>
</evidence>
<dbReference type="Proteomes" id="UP001575105">
    <property type="component" value="Unassembled WGS sequence"/>
</dbReference>
<dbReference type="GO" id="GO:0008763">
    <property type="term" value="F:UDP-N-acetylmuramate-L-alanine ligase activity"/>
    <property type="evidence" value="ECO:0007669"/>
    <property type="project" value="UniProtKB-EC"/>
</dbReference>
<dbReference type="Pfam" id="PF02875">
    <property type="entry name" value="Mur_ligase_C"/>
    <property type="match status" value="1"/>
</dbReference>
<keyword evidence="6 14" id="KW-0132">Cell division</keyword>
<comment type="function">
    <text evidence="14">Cell wall formation.</text>
</comment>
<keyword evidence="7 14" id="KW-0547">Nucleotide-binding</keyword>
<gene>
    <name evidence="14 18" type="primary">murC</name>
    <name evidence="18" type="ORF">ACERK3_13980</name>
</gene>
<dbReference type="PANTHER" id="PTHR43445">
    <property type="entry name" value="UDP-N-ACETYLMURAMATE--L-ALANINE LIGASE-RELATED"/>
    <property type="match status" value="1"/>
</dbReference>
<comment type="pathway">
    <text evidence="2 14">Cell wall biogenesis; peptidoglycan biosynthesis.</text>
</comment>
<comment type="subcellular location">
    <subcellularLocation>
        <location evidence="1 14">Cytoplasm</location>
    </subcellularLocation>
</comment>
<dbReference type="InterPro" id="IPR013221">
    <property type="entry name" value="Mur_ligase_cen"/>
</dbReference>
<evidence type="ECO:0000256" key="11">
    <source>
        <dbReference type="ARBA" id="ARBA00023306"/>
    </source>
</evidence>
<keyword evidence="12 14" id="KW-0961">Cell wall biogenesis/degradation</keyword>
<dbReference type="EC" id="6.3.2.8" evidence="3 14"/>
<evidence type="ECO:0000256" key="2">
    <source>
        <dbReference type="ARBA" id="ARBA00004752"/>
    </source>
</evidence>
<keyword evidence="11 14" id="KW-0131">Cell cycle</keyword>
<keyword evidence="19" id="KW-1185">Reference proteome</keyword>
<comment type="caution">
    <text evidence="18">The sequence shown here is derived from an EMBL/GenBank/DDBJ whole genome shotgun (WGS) entry which is preliminary data.</text>
</comment>
<evidence type="ECO:0000256" key="14">
    <source>
        <dbReference type="HAMAP-Rule" id="MF_00046"/>
    </source>
</evidence>
<dbReference type="Gene3D" id="3.40.50.720">
    <property type="entry name" value="NAD(P)-binding Rossmann-like Domain"/>
    <property type="match status" value="1"/>
</dbReference>
<name>A0ABV4U8F8_9BACT</name>
<evidence type="ECO:0000256" key="10">
    <source>
        <dbReference type="ARBA" id="ARBA00022984"/>
    </source>
</evidence>
<keyword evidence="8 14" id="KW-0067">ATP-binding</keyword>
<feature type="domain" description="Mur ligase central" evidence="17">
    <location>
        <begin position="130"/>
        <end position="309"/>
    </location>
</feature>
<proteinExistence type="inferred from homology"/>
<dbReference type="NCBIfam" id="TIGR01082">
    <property type="entry name" value="murC"/>
    <property type="match status" value="1"/>
</dbReference>
<dbReference type="SUPFAM" id="SSF53623">
    <property type="entry name" value="MurD-like peptide ligases, catalytic domain"/>
    <property type="match status" value="1"/>
</dbReference>
<keyword evidence="4 14" id="KW-0963">Cytoplasm</keyword>
<accession>A0ABV4U8F8</accession>
<dbReference type="InterPro" id="IPR050061">
    <property type="entry name" value="MurCDEF_pg_biosynth"/>
</dbReference>
<evidence type="ECO:0000259" key="15">
    <source>
        <dbReference type="Pfam" id="PF01225"/>
    </source>
</evidence>
<protein>
    <recommendedName>
        <fullName evidence="3 14">UDP-N-acetylmuramate--L-alanine ligase</fullName>
        <ecNumber evidence="3 14">6.3.2.8</ecNumber>
    </recommendedName>
    <alternativeName>
        <fullName evidence="14">UDP-N-acetylmuramoyl-L-alanine synthetase</fullName>
    </alternativeName>
</protein>
<feature type="binding site" evidence="14">
    <location>
        <begin position="132"/>
        <end position="138"/>
    </location>
    <ligand>
        <name>ATP</name>
        <dbReference type="ChEBI" id="CHEBI:30616"/>
    </ligand>
</feature>
<comment type="similarity">
    <text evidence="14">Belongs to the MurCDEF family.</text>
</comment>
<dbReference type="InterPro" id="IPR005758">
    <property type="entry name" value="UDP-N-AcMur_Ala_ligase_MurC"/>
</dbReference>
<dbReference type="SUPFAM" id="SSF51984">
    <property type="entry name" value="MurCD N-terminal domain"/>
    <property type="match status" value="1"/>
</dbReference>
<dbReference type="RefSeq" id="WP_425346314.1">
    <property type="nucleotide sequence ID" value="NZ_JBGUBD010000008.1"/>
</dbReference>
<evidence type="ECO:0000313" key="19">
    <source>
        <dbReference type="Proteomes" id="UP001575105"/>
    </source>
</evidence>
<reference evidence="18 19" key="1">
    <citation type="submission" date="2024-08" db="EMBL/GenBank/DDBJ databases">
        <title>Whole-genome sequencing of halo(alkali)philic microorganisms from hypersaline lakes.</title>
        <authorList>
            <person name="Sorokin D.Y."/>
            <person name="Merkel A.Y."/>
            <person name="Messina E."/>
            <person name="Yakimov M."/>
        </authorList>
    </citation>
    <scope>NUCLEOTIDE SEQUENCE [LARGE SCALE GENOMIC DNA]</scope>
    <source>
        <strain evidence="18 19">AB-hyl4</strain>
    </source>
</reference>
<evidence type="ECO:0000259" key="17">
    <source>
        <dbReference type="Pfam" id="PF08245"/>
    </source>
</evidence>
<evidence type="ECO:0000256" key="13">
    <source>
        <dbReference type="ARBA" id="ARBA00047833"/>
    </source>
</evidence>
<dbReference type="Pfam" id="PF08245">
    <property type="entry name" value="Mur_ligase_M"/>
    <property type="match status" value="1"/>
</dbReference>